<proteinExistence type="predicted"/>
<dbReference type="VEuPathDB" id="PlasmoDB:PVPAM_130063300"/>
<accession>A0A1G4E3D7</accession>
<gene>
    <name evidence="1" type="ORF">PVT01_000020500</name>
</gene>
<evidence type="ECO:0000313" key="2">
    <source>
        <dbReference type="Proteomes" id="UP000196402"/>
    </source>
</evidence>
<dbReference type="InterPro" id="IPR008780">
    <property type="entry name" value="Plasmodium_Vir"/>
</dbReference>
<name>A0A1G4E3D7_PLAVI</name>
<dbReference type="Proteomes" id="UP000196402">
    <property type="component" value="Unassembled WGS sequence"/>
</dbReference>
<sequence>MEDTETEKTYYSYDEYHKLKTDFTPYYEIQYSTTLLNEIINSMSAHPNLKNGYNKVFTQLKKYLNRGFAFYKYPENYCCKFINVWLNKEIRNPNYGVNNEDQFKIFKEFMDKYVQHKSDAKCKQGIHFINNDINLKMINLYNLYDKYEELKKINTSNIQPLCSKYNELVQYYNNFIYQYNGKSSDYLKKKVDNFKSLIENFETSNNRCQKNVQPLSLEIEKIPLPEQKHIMDSQTIQHKDEPERLGEDGLKLHNAIGLTDQNELQEQTPVPESLELTSDLQEAQSEPDEIARRLENVENQVNQGVLHFSGGFGLLKEVLDEPQKKKDPREGEENIPRYNEGVIGTMKNAISGFINDVEPAPILGVSGGMGALFLLFKYTPVGTFFRGGRRINNQIPRTFYGQFPGGFPGYEEFYDGSFGPGPINISYRAERE</sequence>
<dbReference type="EMBL" id="FLYH01000023">
    <property type="protein sequence ID" value="SCA59571.1"/>
    <property type="molecule type" value="Genomic_DNA"/>
</dbReference>
<dbReference type="VEuPathDB" id="PlasmoDB:PVW1_140082300"/>
<protein>
    <submittedName>
        <fullName evidence="1">VIR protein</fullName>
    </submittedName>
</protein>
<dbReference type="VEuPathDB" id="PlasmoDB:PVP01_0009820"/>
<reference evidence="1 2" key="1">
    <citation type="submission" date="2016-07" db="EMBL/GenBank/DDBJ databases">
        <authorList>
            <consortium name="Pathogen Informatics"/>
        </authorList>
    </citation>
    <scope>NUCLEOTIDE SEQUENCE [LARGE SCALE GENOMIC DNA]</scope>
</reference>
<dbReference type="Pfam" id="PF05795">
    <property type="entry name" value="Plasmodium_Vir"/>
    <property type="match status" value="1"/>
</dbReference>
<dbReference type="AlphaFoldDB" id="A0A1G4E3D7"/>
<evidence type="ECO:0000313" key="1">
    <source>
        <dbReference type="EMBL" id="SCA59571.1"/>
    </source>
</evidence>
<organism evidence="1 2">
    <name type="scientific">Plasmodium vivax</name>
    <name type="common">malaria parasite P. vivax</name>
    <dbReference type="NCBI Taxonomy" id="5855"/>
    <lineage>
        <taxon>Eukaryota</taxon>
        <taxon>Sar</taxon>
        <taxon>Alveolata</taxon>
        <taxon>Apicomplexa</taxon>
        <taxon>Aconoidasida</taxon>
        <taxon>Haemosporida</taxon>
        <taxon>Plasmodiidae</taxon>
        <taxon>Plasmodium</taxon>
        <taxon>Plasmodium (Plasmodium)</taxon>
    </lineage>
</organism>
<dbReference type="VEuPathDB" id="PlasmoDB:PVX_048690"/>